<gene>
    <name evidence="3" type="ORF">BDV98DRAFT_552861</name>
</gene>
<sequence length="224" mass="24363">MSSATNSSFKFERIDKNDAALLIVDHQAGLCHLARDFQADHFRNNILAHAAMGKVFNLPTVITSSAETGPNGPVPKEILEMHPDAPYVKRNGEVNAWDNEEFRKAVDATGKKQVIVAGITTDVCVTFVALSLLEAGYTVFVNSDASGTFDVKTATEANDRMRHAGVHILSQFAVATDLMRDWRNTPGAPEMLPFFDKYLSAYAFVARGHRAAVLEGGLLPGQNA</sequence>
<proteinExistence type="inferred from homology"/>
<evidence type="ECO:0000313" key="4">
    <source>
        <dbReference type="Proteomes" id="UP000305067"/>
    </source>
</evidence>
<protein>
    <submittedName>
        <fullName evidence="3">YcaC protein</fullName>
    </submittedName>
</protein>
<name>A0A5C3Q9T3_9AGAR</name>
<dbReference type="InterPro" id="IPR036380">
    <property type="entry name" value="Isochorismatase-like_sf"/>
</dbReference>
<keyword evidence="4" id="KW-1185">Reference proteome</keyword>
<dbReference type="OrthoDB" id="245563at2759"/>
<evidence type="ECO:0000256" key="1">
    <source>
        <dbReference type="ARBA" id="ARBA00006336"/>
    </source>
</evidence>
<dbReference type="Proteomes" id="UP000305067">
    <property type="component" value="Unassembled WGS sequence"/>
</dbReference>
<dbReference type="AlphaFoldDB" id="A0A5C3Q9T3"/>
<organism evidence="3 4">
    <name type="scientific">Pterulicium gracile</name>
    <dbReference type="NCBI Taxonomy" id="1884261"/>
    <lineage>
        <taxon>Eukaryota</taxon>
        <taxon>Fungi</taxon>
        <taxon>Dikarya</taxon>
        <taxon>Basidiomycota</taxon>
        <taxon>Agaricomycotina</taxon>
        <taxon>Agaricomycetes</taxon>
        <taxon>Agaricomycetidae</taxon>
        <taxon>Agaricales</taxon>
        <taxon>Pleurotineae</taxon>
        <taxon>Pterulaceae</taxon>
        <taxon>Pterulicium</taxon>
    </lineage>
</organism>
<evidence type="ECO:0000259" key="2">
    <source>
        <dbReference type="Pfam" id="PF00857"/>
    </source>
</evidence>
<dbReference type="InterPro" id="IPR000868">
    <property type="entry name" value="Isochorismatase-like_dom"/>
</dbReference>
<dbReference type="PANTHER" id="PTHR43559">
    <property type="entry name" value="HYDROLASE YCAC-RELATED"/>
    <property type="match status" value="1"/>
</dbReference>
<dbReference type="PANTHER" id="PTHR43559:SF3">
    <property type="entry name" value="HYDROLASE YCAC-RELATED"/>
    <property type="match status" value="1"/>
</dbReference>
<comment type="similarity">
    <text evidence="1">Belongs to the isochorismatase family.</text>
</comment>
<dbReference type="Gene3D" id="3.40.50.850">
    <property type="entry name" value="Isochorismatase-like"/>
    <property type="match status" value="1"/>
</dbReference>
<dbReference type="Pfam" id="PF00857">
    <property type="entry name" value="Isochorismatase"/>
    <property type="match status" value="1"/>
</dbReference>
<accession>A0A5C3Q9T3</accession>
<reference evidence="3 4" key="1">
    <citation type="journal article" date="2019" name="Nat. Ecol. Evol.">
        <title>Megaphylogeny resolves global patterns of mushroom evolution.</title>
        <authorList>
            <person name="Varga T."/>
            <person name="Krizsan K."/>
            <person name="Foldi C."/>
            <person name="Dima B."/>
            <person name="Sanchez-Garcia M."/>
            <person name="Sanchez-Ramirez S."/>
            <person name="Szollosi G.J."/>
            <person name="Szarkandi J.G."/>
            <person name="Papp V."/>
            <person name="Albert L."/>
            <person name="Andreopoulos W."/>
            <person name="Angelini C."/>
            <person name="Antonin V."/>
            <person name="Barry K.W."/>
            <person name="Bougher N.L."/>
            <person name="Buchanan P."/>
            <person name="Buyck B."/>
            <person name="Bense V."/>
            <person name="Catcheside P."/>
            <person name="Chovatia M."/>
            <person name="Cooper J."/>
            <person name="Damon W."/>
            <person name="Desjardin D."/>
            <person name="Finy P."/>
            <person name="Geml J."/>
            <person name="Haridas S."/>
            <person name="Hughes K."/>
            <person name="Justo A."/>
            <person name="Karasinski D."/>
            <person name="Kautmanova I."/>
            <person name="Kiss B."/>
            <person name="Kocsube S."/>
            <person name="Kotiranta H."/>
            <person name="LaButti K.M."/>
            <person name="Lechner B.E."/>
            <person name="Liimatainen K."/>
            <person name="Lipzen A."/>
            <person name="Lukacs Z."/>
            <person name="Mihaltcheva S."/>
            <person name="Morgado L.N."/>
            <person name="Niskanen T."/>
            <person name="Noordeloos M.E."/>
            <person name="Ohm R.A."/>
            <person name="Ortiz-Santana B."/>
            <person name="Ovrebo C."/>
            <person name="Racz N."/>
            <person name="Riley R."/>
            <person name="Savchenko A."/>
            <person name="Shiryaev A."/>
            <person name="Soop K."/>
            <person name="Spirin V."/>
            <person name="Szebenyi C."/>
            <person name="Tomsovsky M."/>
            <person name="Tulloss R.E."/>
            <person name="Uehling J."/>
            <person name="Grigoriev I.V."/>
            <person name="Vagvolgyi C."/>
            <person name="Papp T."/>
            <person name="Martin F.M."/>
            <person name="Miettinen O."/>
            <person name="Hibbett D.S."/>
            <person name="Nagy L.G."/>
        </authorList>
    </citation>
    <scope>NUCLEOTIDE SEQUENCE [LARGE SCALE GENOMIC DNA]</scope>
    <source>
        <strain evidence="3 4">CBS 309.79</strain>
    </source>
</reference>
<dbReference type="InterPro" id="IPR053152">
    <property type="entry name" value="Hydrolase_YcaC-like"/>
</dbReference>
<dbReference type="EMBL" id="ML178840">
    <property type="protein sequence ID" value="TFK98326.1"/>
    <property type="molecule type" value="Genomic_DNA"/>
</dbReference>
<dbReference type="SUPFAM" id="SSF52499">
    <property type="entry name" value="Isochorismatase-like hydrolases"/>
    <property type="match status" value="1"/>
</dbReference>
<feature type="domain" description="Isochorismatase-like" evidence="2">
    <location>
        <begin position="19"/>
        <end position="170"/>
    </location>
</feature>
<evidence type="ECO:0000313" key="3">
    <source>
        <dbReference type="EMBL" id="TFK98326.1"/>
    </source>
</evidence>